<evidence type="ECO:0000313" key="1">
    <source>
        <dbReference type="EnsemblMetazoa" id="SMAR013638-PA"/>
    </source>
</evidence>
<reference evidence="2" key="1">
    <citation type="submission" date="2011-05" db="EMBL/GenBank/DDBJ databases">
        <authorList>
            <person name="Richards S.R."/>
            <person name="Qu J."/>
            <person name="Jiang H."/>
            <person name="Jhangiani S.N."/>
            <person name="Agravi P."/>
            <person name="Goodspeed R."/>
            <person name="Gross S."/>
            <person name="Mandapat C."/>
            <person name="Jackson L."/>
            <person name="Mathew T."/>
            <person name="Pu L."/>
            <person name="Thornton R."/>
            <person name="Saada N."/>
            <person name="Wilczek-Boney K.B."/>
            <person name="Lee S."/>
            <person name="Kovar C."/>
            <person name="Wu Y."/>
            <person name="Scherer S.E."/>
            <person name="Worley K.C."/>
            <person name="Muzny D.M."/>
            <person name="Gibbs R."/>
        </authorList>
    </citation>
    <scope>NUCLEOTIDE SEQUENCE</scope>
    <source>
        <strain evidence="2">Brora</strain>
    </source>
</reference>
<organism evidence="1 2">
    <name type="scientific">Strigamia maritima</name>
    <name type="common">European centipede</name>
    <name type="synonym">Geophilus maritimus</name>
    <dbReference type="NCBI Taxonomy" id="126957"/>
    <lineage>
        <taxon>Eukaryota</taxon>
        <taxon>Metazoa</taxon>
        <taxon>Ecdysozoa</taxon>
        <taxon>Arthropoda</taxon>
        <taxon>Myriapoda</taxon>
        <taxon>Chilopoda</taxon>
        <taxon>Pleurostigmophora</taxon>
        <taxon>Geophilomorpha</taxon>
        <taxon>Linotaeniidae</taxon>
        <taxon>Strigamia</taxon>
    </lineage>
</organism>
<dbReference type="EMBL" id="JH431865">
    <property type="status" value="NOT_ANNOTATED_CDS"/>
    <property type="molecule type" value="Genomic_DNA"/>
</dbReference>
<dbReference type="HOGENOM" id="CLU_1604791_0_0_1"/>
<reference evidence="1" key="2">
    <citation type="submission" date="2015-02" db="UniProtKB">
        <authorList>
            <consortium name="EnsemblMetazoa"/>
        </authorList>
    </citation>
    <scope>IDENTIFICATION</scope>
</reference>
<protein>
    <submittedName>
        <fullName evidence="1">Uncharacterized protein</fullName>
    </submittedName>
</protein>
<dbReference type="AlphaFoldDB" id="T1JIF7"/>
<proteinExistence type="predicted"/>
<dbReference type="EnsemblMetazoa" id="SMAR013638-RA">
    <property type="protein sequence ID" value="SMAR013638-PA"/>
    <property type="gene ID" value="SMAR013638"/>
</dbReference>
<name>T1JIF7_STRMM</name>
<accession>T1JIF7</accession>
<sequence length="166" mass="20578">MERPDVFLWRPQRMAKSPTLWTWDCLQDKVWTKKASRSSHFERLTRLQEKWRRDEEEMIELKERLAQITETNQKQLKIQIKLINQLKQKNLEYHYYTIELKKQRRLFYLLRLETDGRMDAFSKGENESRFKWLLAHFSLPNYTVCKVFATFLQRWTDAVWSWWLQS</sequence>
<dbReference type="Proteomes" id="UP000014500">
    <property type="component" value="Unassembled WGS sequence"/>
</dbReference>
<keyword evidence="2" id="KW-1185">Reference proteome</keyword>
<evidence type="ECO:0000313" key="2">
    <source>
        <dbReference type="Proteomes" id="UP000014500"/>
    </source>
</evidence>